<keyword evidence="2" id="KW-0813">Transport</keyword>
<feature type="transmembrane region" description="Helical" evidence="7">
    <location>
        <begin position="261"/>
        <end position="285"/>
    </location>
</feature>
<evidence type="ECO:0000313" key="9">
    <source>
        <dbReference type="EMBL" id="RZF40700.1"/>
    </source>
</evidence>
<keyword evidence="3 7" id="KW-0812">Transmembrane</keyword>
<evidence type="ECO:0000256" key="3">
    <source>
        <dbReference type="ARBA" id="ARBA00022692"/>
    </source>
</evidence>
<accession>A0A482X5L8</accession>
<dbReference type="SMR" id="A0A482X5L8"/>
<dbReference type="PANTHER" id="PTHR43243">
    <property type="entry name" value="INNER MEMBRANE TRANSPORTER YGJI-RELATED"/>
    <property type="match status" value="1"/>
</dbReference>
<feature type="transmembrane region" description="Helical" evidence="7">
    <location>
        <begin position="313"/>
        <end position="332"/>
    </location>
</feature>
<dbReference type="EMBL" id="QKKF02017834">
    <property type="protein sequence ID" value="RZF40700.1"/>
    <property type="molecule type" value="Genomic_DNA"/>
</dbReference>
<dbReference type="Proteomes" id="UP000291343">
    <property type="component" value="Unassembled WGS sequence"/>
</dbReference>
<evidence type="ECO:0000313" key="10">
    <source>
        <dbReference type="Proteomes" id="UP000291343"/>
    </source>
</evidence>
<dbReference type="PANTHER" id="PTHR43243:SF4">
    <property type="entry name" value="CATIONIC AMINO ACID TRANSPORTER 4"/>
    <property type="match status" value="1"/>
</dbReference>
<dbReference type="InterPro" id="IPR002293">
    <property type="entry name" value="AA/rel_permease1"/>
</dbReference>
<dbReference type="GO" id="GO:0005886">
    <property type="term" value="C:plasma membrane"/>
    <property type="evidence" value="ECO:0007669"/>
    <property type="project" value="TreeGrafter"/>
</dbReference>
<feature type="compositionally biased region" description="Basic and acidic residues" evidence="6">
    <location>
        <begin position="564"/>
        <end position="573"/>
    </location>
</feature>
<evidence type="ECO:0000256" key="5">
    <source>
        <dbReference type="ARBA" id="ARBA00023136"/>
    </source>
</evidence>
<feature type="transmembrane region" description="Helical" evidence="7">
    <location>
        <begin position="74"/>
        <end position="95"/>
    </location>
</feature>
<dbReference type="InParanoid" id="A0A482X5L8"/>
<name>A0A482X5L8_LAOST</name>
<dbReference type="FunCoup" id="A0A482X5L8">
    <property type="interactions" value="90"/>
</dbReference>
<feature type="transmembrane region" description="Helical" evidence="7">
    <location>
        <begin position="338"/>
        <end position="359"/>
    </location>
</feature>
<proteinExistence type="predicted"/>
<feature type="transmembrane region" description="Helical" evidence="7">
    <location>
        <begin position="139"/>
        <end position="162"/>
    </location>
</feature>
<organism evidence="9 10">
    <name type="scientific">Laodelphax striatellus</name>
    <name type="common">Small brown planthopper</name>
    <name type="synonym">Delphax striatella</name>
    <dbReference type="NCBI Taxonomy" id="195883"/>
    <lineage>
        <taxon>Eukaryota</taxon>
        <taxon>Metazoa</taxon>
        <taxon>Ecdysozoa</taxon>
        <taxon>Arthropoda</taxon>
        <taxon>Hexapoda</taxon>
        <taxon>Insecta</taxon>
        <taxon>Pterygota</taxon>
        <taxon>Neoptera</taxon>
        <taxon>Paraneoptera</taxon>
        <taxon>Hemiptera</taxon>
        <taxon>Auchenorrhyncha</taxon>
        <taxon>Fulgoroidea</taxon>
        <taxon>Delphacidae</taxon>
        <taxon>Criomorphinae</taxon>
        <taxon>Laodelphax</taxon>
    </lineage>
</organism>
<feature type="transmembrane region" description="Helical" evidence="7">
    <location>
        <begin position="448"/>
        <end position="468"/>
    </location>
</feature>
<dbReference type="GO" id="GO:0015171">
    <property type="term" value="F:amino acid transmembrane transporter activity"/>
    <property type="evidence" value="ECO:0007669"/>
    <property type="project" value="TreeGrafter"/>
</dbReference>
<feature type="transmembrane region" description="Helical" evidence="7">
    <location>
        <begin position="45"/>
        <end position="62"/>
    </location>
</feature>
<dbReference type="Pfam" id="PF13906">
    <property type="entry name" value="AA_permease_C"/>
    <property type="match status" value="1"/>
</dbReference>
<feature type="domain" description="Cationic amino acid transporter C-terminal" evidence="8">
    <location>
        <begin position="481"/>
        <end position="531"/>
    </location>
</feature>
<protein>
    <recommendedName>
        <fullName evidence="8">Cationic amino acid transporter C-terminal domain-containing protein</fullName>
    </recommendedName>
</protein>
<keyword evidence="4 7" id="KW-1133">Transmembrane helix</keyword>
<dbReference type="STRING" id="195883.A0A482X5L8"/>
<dbReference type="OrthoDB" id="3900342at2759"/>
<evidence type="ECO:0000259" key="8">
    <source>
        <dbReference type="Pfam" id="PF13906"/>
    </source>
</evidence>
<sequence length="573" mass="61809">MPRSRDKILGQVFSGICSKMNRTKPLSSEDVMVTPLRRCLNTFDITLLGIGHMVGAGIYVLVGTVAKDQAGPGIIISFLIAGVTSMLAALCYAEFGTRIPKAGSAYVYTYVSVGEFWAFIIGWNIILEHMIGTGVKFASWINSGLTLVNLVVISFVVGLGLYYADLDNWTNYGFLPYGFSGVISGAATCFYAFVGFDSIATSGEEAKNPSFSIPVATILSLSIVCFGYVHVSGVLTLVIPYSQIEPTSALSSAFGSLHLPWAQMFIGVGALCGMTTTLLGSLFALPRCMYAMAQDGLLFSCFGHVNKSTQVPLLNLAVSGVLTAIIALLFDLEKLVEFMSIGTLLAYTIVSASVITLRYRPELSPLLREDSSMSDLAVNSPFTGVSDYSLGAAGRLKTYGPLHRFLDPLVGGCEPGAAVSSCVLIFSVFSASLCVHLRVTPIYGGHDWWSILTTIVIILTMVGCVVVIDGHEQNHSGLQGFKVPLVPYVPAMSVLCNVELMTHLNMLTWLRFVIWMALGLLVYFLYGMHHSKENRAAGTYSVLLSPSESNKPKWGSIQTPTKSPDTESEKNLQ</sequence>
<feature type="transmembrane region" description="Helical" evidence="7">
    <location>
        <begin position="174"/>
        <end position="194"/>
    </location>
</feature>
<keyword evidence="10" id="KW-1185">Reference proteome</keyword>
<evidence type="ECO:0000256" key="4">
    <source>
        <dbReference type="ARBA" id="ARBA00022989"/>
    </source>
</evidence>
<evidence type="ECO:0000256" key="2">
    <source>
        <dbReference type="ARBA" id="ARBA00022448"/>
    </source>
</evidence>
<dbReference type="InterPro" id="IPR029485">
    <property type="entry name" value="CAT_C"/>
</dbReference>
<evidence type="ECO:0000256" key="1">
    <source>
        <dbReference type="ARBA" id="ARBA00004141"/>
    </source>
</evidence>
<feature type="transmembrane region" description="Helical" evidence="7">
    <location>
        <begin position="107"/>
        <end position="127"/>
    </location>
</feature>
<feature type="transmembrane region" description="Helical" evidence="7">
    <location>
        <begin position="506"/>
        <end position="526"/>
    </location>
</feature>
<dbReference type="Pfam" id="PF13520">
    <property type="entry name" value="AA_permease_2"/>
    <property type="match status" value="2"/>
</dbReference>
<dbReference type="PIRSF" id="PIRSF006060">
    <property type="entry name" value="AA_transporter"/>
    <property type="match status" value="1"/>
</dbReference>
<reference evidence="9 10" key="1">
    <citation type="journal article" date="2017" name="Gigascience">
        <title>Genome sequence of the small brown planthopper, Laodelphax striatellus.</title>
        <authorList>
            <person name="Zhu J."/>
            <person name="Jiang F."/>
            <person name="Wang X."/>
            <person name="Yang P."/>
            <person name="Bao Y."/>
            <person name="Zhao W."/>
            <person name="Wang W."/>
            <person name="Lu H."/>
            <person name="Wang Q."/>
            <person name="Cui N."/>
            <person name="Li J."/>
            <person name="Chen X."/>
            <person name="Luo L."/>
            <person name="Yu J."/>
            <person name="Kang L."/>
            <person name="Cui F."/>
        </authorList>
    </citation>
    <scope>NUCLEOTIDE SEQUENCE [LARGE SCALE GENOMIC DNA]</scope>
    <source>
        <strain evidence="9">Lst14</strain>
    </source>
</reference>
<feature type="region of interest" description="Disordered" evidence="6">
    <location>
        <begin position="546"/>
        <end position="573"/>
    </location>
</feature>
<dbReference type="Gene3D" id="1.20.1740.10">
    <property type="entry name" value="Amino acid/polyamine transporter I"/>
    <property type="match status" value="2"/>
</dbReference>
<feature type="transmembrane region" description="Helical" evidence="7">
    <location>
        <begin position="215"/>
        <end position="241"/>
    </location>
</feature>
<keyword evidence="5 7" id="KW-0472">Membrane</keyword>
<dbReference type="AlphaFoldDB" id="A0A482X5L8"/>
<gene>
    <name evidence="9" type="ORF">LSTR_LSTR007991</name>
</gene>
<evidence type="ECO:0000256" key="6">
    <source>
        <dbReference type="SAM" id="MobiDB-lite"/>
    </source>
</evidence>
<comment type="subcellular location">
    <subcellularLocation>
        <location evidence="1">Membrane</location>
        <topology evidence="1">Multi-pass membrane protein</topology>
    </subcellularLocation>
</comment>
<comment type="caution">
    <text evidence="9">The sequence shown here is derived from an EMBL/GenBank/DDBJ whole genome shotgun (WGS) entry which is preliminary data.</text>
</comment>
<evidence type="ECO:0000256" key="7">
    <source>
        <dbReference type="SAM" id="Phobius"/>
    </source>
</evidence>